<dbReference type="AlphaFoldDB" id="A0A918P7S9"/>
<organism evidence="3 4">
    <name type="scientific">Paludibacterium paludis</name>
    <dbReference type="NCBI Taxonomy" id="1225769"/>
    <lineage>
        <taxon>Bacteria</taxon>
        <taxon>Pseudomonadati</taxon>
        <taxon>Pseudomonadota</taxon>
        <taxon>Betaproteobacteria</taxon>
        <taxon>Neisseriales</taxon>
        <taxon>Chromobacteriaceae</taxon>
        <taxon>Paludibacterium</taxon>
    </lineage>
</organism>
<dbReference type="InterPro" id="IPR018682">
    <property type="entry name" value="DUF2167_membr"/>
</dbReference>
<evidence type="ECO:0000313" key="3">
    <source>
        <dbReference type="EMBL" id="GGY29989.1"/>
    </source>
</evidence>
<dbReference type="Proteomes" id="UP000645257">
    <property type="component" value="Unassembled WGS sequence"/>
</dbReference>
<accession>A0A918P7S9</accession>
<evidence type="ECO:0000256" key="1">
    <source>
        <dbReference type="SAM" id="Phobius"/>
    </source>
</evidence>
<keyword evidence="1" id="KW-0812">Transmembrane</keyword>
<feature type="signal peptide" evidence="2">
    <location>
        <begin position="1"/>
        <end position="30"/>
    </location>
</feature>
<gene>
    <name evidence="3" type="ORF">GCM10011289_36070</name>
</gene>
<evidence type="ECO:0000256" key="2">
    <source>
        <dbReference type="SAM" id="SignalP"/>
    </source>
</evidence>
<name>A0A918P7S9_9NEIS</name>
<feature type="transmembrane region" description="Helical" evidence="1">
    <location>
        <begin position="256"/>
        <end position="286"/>
    </location>
</feature>
<protein>
    <submittedName>
        <fullName evidence="3">Membrane protein</fullName>
    </submittedName>
</protein>
<dbReference type="EMBL" id="BMYX01000034">
    <property type="protein sequence ID" value="GGY29989.1"/>
    <property type="molecule type" value="Genomic_DNA"/>
</dbReference>
<sequence length="291" mass="31857">MHSLSSNKSSVMKFKQVVAVFCAVPVLALAAPSEPDPNIALRNLNWHVGPKTEQVVGKATLKTPDENTLFIDESNSSRFLRITGNLPQPGNNIVFSQEDGWWAAFSFDPVGYVKDDEKIEADELLKTLKESDGPSNEERKRLNLPPLYTEGWYVPPHYDQQTKSLEWGIKLQSEGKTTLNYTIRLLGRSGVMSATLVSSPETLDKDVKSFKKVLQSFQFNAGERYSEFKEGDHVAEYGLAALIVGGAAAVATKKGFWAVIAGFFAAGWKLIVGAVVAAIAGITSLFKKAKS</sequence>
<reference evidence="3" key="2">
    <citation type="submission" date="2020-09" db="EMBL/GenBank/DDBJ databases">
        <authorList>
            <person name="Sun Q."/>
            <person name="Kim S."/>
        </authorList>
    </citation>
    <scope>NUCLEOTIDE SEQUENCE</scope>
    <source>
        <strain evidence="3">KCTC 32182</strain>
    </source>
</reference>
<dbReference type="Pfam" id="PF09935">
    <property type="entry name" value="DUF2167"/>
    <property type="match status" value="1"/>
</dbReference>
<keyword evidence="1" id="KW-1133">Transmembrane helix</keyword>
<reference evidence="3" key="1">
    <citation type="journal article" date="2014" name="Int. J. Syst. Evol. Microbiol.">
        <title>Complete genome sequence of Corynebacterium casei LMG S-19264T (=DSM 44701T), isolated from a smear-ripened cheese.</title>
        <authorList>
            <consortium name="US DOE Joint Genome Institute (JGI-PGF)"/>
            <person name="Walter F."/>
            <person name="Albersmeier A."/>
            <person name="Kalinowski J."/>
            <person name="Ruckert C."/>
        </authorList>
    </citation>
    <scope>NUCLEOTIDE SEQUENCE</scope>
    <source>
        <strain evidence="3">KCTC 32182</strain>
    </source>
</reference>
<comment type="caution">
    <text evidence="3">The sequence shown here is derived from an EMBL/GenBank/DDBJ whole genome shotgun (WGS) entry which is preliminary data.</text>
</comment>
<proteinExistence type="predicted"/>
<evidence type="ECO:0000313" key="4">
    <source>
        <dbReference type="Proteomes" id="UP000645257"/>
    </source>
</evidence>
<keyword evidence="2" id="KW-0732">Signal</keyword>
<feature type="chain" id="PRO_5036811406" evidence="2">
    <location>
        <begin position="31"/>
        <end position="291"/>
    </location>
</feature>
<keyword evidence="4" id="KW-1185">Reference proteome</keyword>
<keyword evidence="1" id="KW-0472">Membrane</keyword>